<feature type="domain" description="Amidohydrolase-related" evidence="2">
    <location>
        <begin position="362"/>
        <end position="455"/>
    </location>
</feature>
<dbReference type="AlphaFoldDB" id="A0A8H6XWQ0"/>
<dbReference type="GO" id="GO:0006145">
    <property type="term" value="P:purine nucleobase catabolic process"/>
    <property type="evidence" value="ECO:0007669"/>
    <property type="project" value="TreeGrafter"/>
</dbReference>
<organism evidence="3 4">
    <name type="scientific">Mycena venus</name>
    <dbReference type="NCBI Taxonomy" id="2733690"/>
    <lineage>
        <taxon>Eukaryota</taxon>
        <taxon>Fungi</taxon>
        <taxon>Dikarya</taxon>
        <taxon>Basidiomycota</taxon>
        <taxon>Agaricomycotina</taxon>
        <taxon>Agaricomycetes</taxon>
        <taxon>Agaricomycetidae</taxon>
        <taxon>Agaricales</taxon>
        <taxon>Marasmiineae</taxon>
        <taxon>Mycenaceae</taxon>
        <taxon>Mycena</taxon>
    </lineage>
</organism>
<dbReference type="InterPro" id="IPR006680">
    <property type="entry name" value="Amidohydro-rel"/>
</dbReference>
<dbReference type="GO" id="GO:0005737">
    <property type="term" value="C:cytoplasm"/>
    <property type="evidence" value="ECO:0007669"/>
    <property type="project" value="TreeGrafter"/>
</dbReference>
<proteinExistence type="predicted"/>
<dbReference type="EMBL" id="JACAZI010000011">
    <property type="protein sequence ID" value="KAF7348542.1"/>
    <property type="molecule type" value="Genomic_DNA"/>
</dbReference>
<dbReference type="Gene3D" id="3.20.20.140">
    <property type="entry name" value="Metal-dependent hydrolases"/>
    <property type="match status" value="2"/>
</dbReference>
<keyword evidence="1" id="KW-1133">Transmembrane helix</keyword>
<sequence>MEKSSGYLPPRKGIKRVKTIQFTLFLLAVLFYTLTVLHLTPGPPDDFKSRPQSDRFEKGTKPTLIRNATIWTGLDDGNEVIQGDILLDKGLIKKVGTVDEAILRSYADLVILDAAGSWVSPGVVDLHSHLGVASSPSLSGASDGNSHNGLVQPWLRSLDGLNTHDDAYRLSISGGVTTANVLPGSANAIGGQAFVIKLRPTAERSSSAMLLEPPFSLNGTHVDPFQRPRWRQMKHACGENPSRRYAGTRMDTQWAFREGYNTARKIKEKQDAYCAKALAGQWSGLGDFPEDLQWEALVDVLRGRVKVQNHCYEGVDFDGIVRLTNEFKFSIAAFHHARHPPAIAMFATHARYKREASRGSEFAPHILADNGLDVVMKSDHPVLNSRHLIYEAQQAHYFGLAPNLALASVTSTPARIMGQDHRIGHIVEGFDADIVIWDSHPLALGATPKQVFIDGIAQLDKPYTSVKPESAQQVPVTPNFDKEILDTIKYEGLPPLEPEGVDSNLVVFWNVGSIFLKNAATGSISEVFTSAVEDGVLVFEDGRVVCSGSLAACPDALSYSDALYLDLEGGSITPALVSYGSTLGLTHIAGEASTNDGPVFDPLSVTVPPIIDGTVIKAADGLLFASRDALLAYRSGVTSAITAPTSGGFLAGLSTVFNPGAAHKLVDGAVIQEVAALHVTLSLSLGISVSTQIAALRGLLLGEGEGDVAKRFGNVVAGKIPLVVHAESTDIIASLLVLKKEVEAAKGNSIRLTLAGATEAHLLAKEIGQAGVGVLIEQRPYPSRWERKRLLPGPPLTQFNAIATLVAHNVTVGIMVADSSQARNTRFDMAWAKLDSNGALTRSKAMELVSSNVETLLGVVESNSDLVATRGGSDFEGKTIAIISSRQGKVFEFFV</sequence>
<dbReference type="InterPro" id="IPR050138">
    <property type="entry name" value="DHOase/Allantoinase_Hydrolase"/>
</dbReference>
<keyword evidence="4" id="KW-1185">Reference proteome</keyword>
<dbReference type="Proteomes" id="UP000620124">
    <property type="component" value="Unassembled WGS sequence"/>
</dbReference>
<name>A0A8H6XWQ0_9AGAR</name>
<evidence type="ECO:0000259" key="2">
    <source>
        <dbReference type="Pfam" id="PF01979"/>
    </source>
</evidence>
<protein>
    <submittedName>
        <fullName evidence="3">Carbohydrate esterase family 9 protein</fullName>
    </submittedName>
</protein>
<evidence type="ECO:0000313" key="4">
    <source>
        <dbReference type="Proteomes" id="UP000620124"/>
    </source>
</evidence>
<evidence type="ECO:0000256" key="1">
    <source>
        <dbReference type="SAM" id="Phobius"/>
    </source>
</evidence>
<dbReference type="PANTHER" id="PTHR43668:SF5">
    <property type="entry name" value="AMIDOHYDROLASE 3 DOMAIN-CONTAINING PROTEIN"/>
    <property type="match status" value="1"/>
</dbReference>
<gene>
    <name evidence="3" type="ORF">MVEN_01371700</name>
</gene>
<dbReference type="SUPFAM" id="SSF51338">
    <property type="entry name" value="Composite domain of metallo-dependent hydrolases"/>
    <property type="match status" value="1"/>
</dbReference>
<dbReference type="PANTHER" id="PTHR43668">
    <property type="entry name" value="ALLANTOINASE"/>
    <property type="match status" value="1"/>
</dbReference>
<dbReference type="Pfam" id="PF01979">
    <property type="entry name" value="Amidohydro_1"/>
    <property type="match status" value="1"/>
</dbReference>
<feature type="transmembrane region" description="Helical" evidence="1">
    <location>
        <begin position="20"/>
        <end position="40"/>
    </location>
</feature>
<dbReference type="InterPro" id="IPR032466">
    <property type="entry name" value="Metal_Hydrolase"/>
</dbReference>
<comment type="caution">
    <text evidence="3">The sequence shown here is derived from an EMBL/GenBank/DDBJ whole genome shotgun (WGS) entry which is preliminary data.</text>
</comment>
<evidence type="ECO:0000313" key="3">
    <source>
        <dbReference type="EMBL" id="KAF7348542.1"/>
    </source>
</evidence>
<reference evidence="3" key="1">
    <citation type="submission" date="2020-05" db="EMBL/GenBank/DDBJ databases">
        <title>Mycena genomes resolve the evolution of fungal bioluminescence.</title>
        <authorList>
            <person name="Tsai I.J."/>
        </authorList>
    </citation>
    <scope>NUCLEOTIDE SEQUENCE</scope>
    <source>
        <strain evidence="3">CCC161011</strain>
    </source>
</reference>
<keyword evidence="1" id="KW-0812">Transmembrane</keyword>
<dbReference type="OrthoDB" id="10258955at2759"/>
<dbReference type="SUPFAM" id="SSF51556">
    <property type="entry name" value="Metallo-dependent hydrolases"/>
    <property type="match status" value="1"/>
</dbReference>
<accession>A0A8H6XWQ0</accession>
<dbReference type="GO" id="GO:0004038">
    <property type="term" value="F:allantoinase activity"/>
    <property type="evidence" value="ECO:0007669"/>
    <property type="project" value="TreeGrafter"/>
</dbReference>
<dbReference type="InterPro" id="IPR011059">
    <property type="entry name" value="Metal-dep_hydrolase_composite"/>
</dbReference>
<keyword evidence="1" id="KW-0472">Membrane</keyword>